<reference evidence="1 2" key="1">
    <citation type="submission" date="2019-01" db="EMBL/GenBank/DDBJ databases">
        <title>Intercellular communication is required for trap formation in the nematode-trapping fungus Duddingtonia flagrans.</title>
        <authorList>
            <person name="Youssar L."/>
            <person name="Wernet V."/>
            <person name="Hensel N."/>
            <person name="Hildebrandt H.-G."/>
            <person name="Fischer R."/>
        </authorList>
    </citation>
    <scope>NUCLEOTIDE SEQUENCE [LARGE SCALE GENOMIC DNA]</scope>
    <source>
        <strain evidence="1 2">CBS H-5679</strain>
    </source>
</reference>
<dbReference type="Proteomes" id="UP000283090">
    <property type="component" value="Unassembled WGS sequence"/>
</dbReference>
<dbReference type="OrthoDB" id="5369579at2759"/>
<protein>
    <submittedName>
        <fullName evidence="1">Uncharacterized protein</fullName>
    </submittedName>
</protein>
<gene>
    <name evidence="1" type="ORF">DFL_008047</name>
</gene>
<name>A0A436ZMM9_ARTFL</name>
<accession>A0A436ZMM9</accession>
<keyword evidence="2" id="KW-1185">Reference proteome</keyword>
<dbReference type="GeneID" id="93590358"/>
<sequence>MSLGTIVSWKGHQDYRQGPANPKITHLTTTGIKARQPSSSLPIKMTCNGLRDAVIMEKSILWYGSSFIHEPDSRAIGDIWHHMTRWERRVAARRAELEAFHKQQDGVQPLDFEQAIIPLITRIGEANSTCELHAHNLNIRTV</sequence>
<dbReference type="RefSeq" id="XP_067485685.1">
    <property type="nucleotide sequence ID" value="XM_067637725.1"/>
</dbReference>
<evidence type="ECO:0000313" key="2">
    <source>
        <dbReference type="Proteomes" id="UP000283090"/>
    </source>
</evidence>
<dbReference type="VEuPathDB" id="FungiDB:DFL_008047"/>
<proteinExistence type="predicted"/>
<dbReference type="AlphaFoldDB" id="A0A436ZMM9"/>
<dbReference type="EMBL" id="SAEB01000012">
    <property type="protein sequence ID" value="RVD80141.1"/>
    <property type="molecule type" value="Genomic_DNA"/>
</dbReference>
<comment type="caution">
    <text evidence="1">The sequence shown here is derived from an EMBL/GenBank/DDBJ whole genome shotgun (WGS) entry which is preliminary data.</text>
</comment>
<evidence type="ECO:0000313" key="1">
    <source>
        <dbReference type="EMBL" id="RVD80141.1"/>
    </source>
</evidence>
<organism evidence="1 2">
    <name type="scientific">Arthrobotrys flagrans</name>
    <name type="common">Nematode-trapping fungus</name>
    <name type="synonym">Trichothecium flagrans</name>
    <dbReference type="NCBI Taxonomy" id="97331"/>
    <lineage>
        <taxon>Eukaryota</taxon>
        <taxon>Fungi</taxon>
        <taxon>Dikarya</taxon>
        <taxon>Ascomycota</taxon>
        <taxon>Pezizomycotina</taxon>
        <taxon>Orbiliomycetes</taxon>
        <taxon>Orbiliales</taxon>
        <taxon>Orbiliaceae</taxon>
        <taxon>Arthrobotrys</taxon>
    </lineage>
</organism>